<name>A0A368GUY1_ANCCA</name>
<dbReference type="PROSITE" id="PS51257">
    <property type="entry name" value="PROKAR_LIPOPROTEIN"/>
    <property type="match status" value="1"/>
</dbReference>
<reference evidence="2 3" key="1">
    <citation type="submission" date="2014-10" db="EMBL/GenBank/DDBJ databases">
        <title>Draft genome of the hookworm Ancylostoma caninum.</title>
        <authorList>
            <person name="Mitreva M."/>
        </authorList>
    </citation>
    <scope>NUCLEOTIDE SEQUENCE [LARGE SCALE GENOMIC DNA]</scope>
    <source>
        <strain evidence="2 3">Baltimore</strain>
    </source>
</reference>
<dbReference type="Proteomes" id="UP000252519">
    <property type="component" value="Unassembled WGS sequence"/>
</dbReference>
<keyword evidence="1" id="KW-0472">Membrane</keyword>
<evidence type="ECO:0008006" key="4">
    <source>
        <dbReference type="Google" id="ProtNLM"/>
    </source>
</evidence>
<dbReference type="EMBL" id="JOJR01000051">
    <property type="protein sequence ID" value="RCN48124.1"/>
    <property type="molecule type" value="Genomic_DNA"/>
</dbReference>
<accession>A0A368GUY1</accession>
<protein>
    <recommendedName>
        <fullName evidence="4">ET module</fullName>
    </recommendedName>
</protein>
<keyword evidence="3" id="KW-1185">Reference proteome</keyword>
<sequence length="120" mass="13433">MIHRDISLAEMSSLGQFLLLAMISCTVAIRCYKGYTYDKEKPSMTMDCPMSRYCTKTVSKLGKQDMNTYWCDAGICSKDGCTKGINDDVNCCCSKDLCNTSSRTYAFLAILPVVMLKIFL</sequence>
<organism evidence="2 3">
    <name type="scientific">Ancylostoma caninum</name>
    <name type="common">Dog hookworm</name>
    <dbReference type="NCBI Taxonomy" id="29170"/>
    <lineage>
        <taxon>Eukaryota</taxon>
        <taxon>Metazoa</taxon>
        <taxon>Ecdysozoa</taxon>
        <taxon>Nematoda</taxon>
        <taxon>Chromadorea</taxon>
        <taxon>Rhabditida</taxon>
        <taxon>Rhabditina</taxon>
        <taxon>Rhabditomorpha</taxon>
        <taxon>Strongyloidea</taxon>
        <taxon>Ancylostomatidae</taxon>
        <taxon>Ancylostomatinae</taxon>
        <taxon>Ancylostoma</taxon>
    </lineage>
</organism>
<evidence type="ECO:0000256" key="1">
    <source>
        <dbReference type="SAM" id="Phobius"/>
    </source>
</evidence>
<feature type="transmembrane region" description="Helical" evidence="1">
    <location>
        <begin position="14"/>
        <end position="32"/>
    </location>
</feature>
<keyword evidence="1" id="KW-0812">Transmembrane</keyword>
<proteinExistence type="predicted"/>
<gene>
    <name evidence="2" type="ORF">ANCCAN_05809</name>
</gene>
<keyword evidence="1" id="KW-1133">Transmembrane helix</keyword>
<evidence type="ECO:0000313" key="2">
    <source>
        <dbReference type="EMBL" id="RCN48124.1"/>
    </source>
</evidence>
<comment type="caution">
    <text evidence="2">The sequence shown here is derived from an EMBL/GenBank/DDBJ whole genome shotgun (WGS) entry which is preliminary data.</text>
</comment>
<dbReference type="PANTHER" id="PTHR34721">
    <property type="entry name" value="PROTEIN CBG09734"/>
    <property type="match status" value="1"/>
</dbReference>
<evidence type="ECO:0000313" key="3">
    <source>
        <dbReference type="Proteomes" id="UP000252519"/>
    </source>
</evidence>
<dbReference type="PANTHER" id="PTHR34721:SF2">
    <property type="entry name" value="UPAR_LY6 DOMAIN-CONTAINING PROTEIN"/>
    <property type="match status" value="1"/>
</dbReference>
<dbReference type="AlphaFoldDB" id="A0A368GUY1"/>
<dbReference type="OrthoDB" id="5866529at2759"/>